<keyword evidence="1" id="KW-0812">Transmembrane</keyword>
<reference evidence="2 3" key="2">
    <citation type="submission" date="2018-11" db="EMBL/GenBank/DDBJ databases">
        <authorList>
            <consortium name="Pathogen Informatics"/>
        </authorList>
    </citation>
    <scope>NUCLEOTIDE SEQUENCE [LARGE SCALE GENOMIC DNA]</scope>
</reference>
<dbReference type="InterPro" id="IPR029162">
    <property type="entry name" value="InaF-motif"/>
</dbReference>
<accession>A0A183J4L3</accession>
<organism evidence="4">
    <name type="scientific">Soboliphyme baturini</name>
    <dbReference type="NCBI Taxonomy" id="241478"/>
    <lineage>
        <taxon>Eukaryota</taxon>
        <taxon>Metazoa</taxon>
        <taxon>Ecdysozoa</taxon>
        <taxon>Nematoda</taxon>
        <taxon>Enoplea</taxon>
        <taxon>Dorylaimia</taxon>
        <taxon>Dioctophymatida</taxon>
        <taxon>Dioctophymatoidea</taxon>
        <taxon>Soboliphymatidae</taxon>
        <taxon>Soboliphyme</taxon>
    </lineage>
</organism>
<keyword evidence="1" id="KW-0472">Membrane</keyword>
<reference evidence="4" key="1">
    <citation type="submission" date="2016-06" db="UniProtKB">
        <authorList>
            <consortium name="WormBaseParasite"/>
        </authorList>
    </citation>
    <scope>IDENTIFICATION</scope>
</reference>
<keyword evidence="3" id="KW-1185">Reference proteome</keyword>
<evidence type="ECO:0000313" key="3">
    <source>
        <dbReference type="Proteomes" id="UP000270296"/>
    </source>
</evidence>
<name>A0A183J4L3_9BILA</name>
<dbReference type="EMBL" id="UZAM01014601">
    <property type="protein sequence ID" value="VDP34822.1"/>
    <property type="molecule type" value="Genomic_DNA"/>
</dbReference>
<evidence type="ECO:0000256" key="1">
    <source>
        <dbReference type="SAM" id="Phobius"/>
    </source>
</evidence>
<keyword evidence="1" id="KW-1133">Transmembrane helix</keyword>
<dbReference type="WBParaSite" id="SBAD_0001118701-mRNA-1">
    <property type="protein sequence ID" value="SBAD_0001118701-mRNA-1"/>
    <property type="gene ID" value="SBAD_0001118701"/>
</dbReference>
<dbReference type="Pfam" id="PF15018">
    <property type="entry name" value="InaF-motif"/>
    <property type="match status" value="1"/>
</dbReference>
<sequence length="87" mass="10201">MSKPILISVFRWIRVMAVLCYVVAVCFPALLLSVYYVAFWNPRYIEKVRLCVGFLMLSVDIPLNMKALFQTHCMMLCPRVSKFEVYN</sequence>
<protein>
    <submittedName>
        <fullName evidence="2 4">Uncharacterized protein</fullName>
    </submittedName>
</protein>
<evidence type="ECO:0000313" key="2">
    <source>
        <dbReference type="EMBL" id="VDP34822.1"/>
    </source>
</evidence>
<dbReference type="Proteomes" id="UP000270296">
    <property type="component" value="Unassembled WGS sequence"/>
</dbReference>
<proteinExistence type="predicted"/>
<dbReference type="AlphaFoldDB" id="A0A183J4L3"/>
<gene>
    <name evidence="2" type="ORF">SBAD_LOCUS10811</name>
</gene>
<feature type="transmembrane region" description="Helical" evidence="1">
    <location>
        <begin position="12"/>
        <end position="38"/>
    </location>
</feature>
<dbReference type="OrthoDB" id="8113027at2759"/>
<evidence type="ECO:0000313" key="4">
    <source>
        <dbReference type="WBParaSite" id="SBAD_0001118701-mRNA-1"/>
    </source>
</evidence>